<gene>
    <name evidence="1" type="ORF">EK386_17005</name>
</gene>
<reference evidence="1 2" key="1">
    <citation type="submission" date="2018-12" db="EMBL/GenBank/DDBJ databases">
        <title>Lysinibacillus antri sp. nov., isolated from a cave soil.</title>
        <authorList>
            <person name="Narsing Rao M.P."/>
            <person name="Zhang H."/>
            <person name="Dong Z.-Y."/>
            <person name="Niu X.-K."/>
            <person name="Zhang K."/>
            <person name="Fang B.-Z."/>
            <person name="Kang Y.-Q."/>
            <person name="Xiao M."/>
            <person name="Li W.-J."/>
        </authorList>
    </citation>
    <scope>NUCLEOTIDE SEQUENCE [LARGE SCALE GENOMIC DNA]</scope>
    <source>
        <strain evidence="1 2">SYSU K30002</strain>
    </source>
</reference>
<proteinExistence type="predicted"/>
<protein>
    <submittedName>
        <fullName evidence="1">Spore coat protein</fullName>
    </submittedName>
</protein>
<dbReference type="EMBL" id="RYYR01000032">
    <property type="protein sequence ID" value="RUL48257.1"/>
    <property type="molecule type" value="Genomic_DNA"/>
</dbReference>
<evidence type="ECO:0000313" key="2">
    <source>
        <dbReference type="Proteomes" id="UP000287910"/>
    </source>
</evidence>
<keyword evidence="1" id="KW-0946">Virion</keyword>
<dbReference type="RefSeq" id="WP_126660376.1">
    <property type="nucleotide sequence ID" value="NZ_RYYR01000032.1"/>
</dbReference>
<name>A0A3S0R4B9_9BACI</name>
<comment type="caution">
    <text evidence="1">The sequence shown here is derived from an EMBL/GenBank/DDBJ whole genome shotgun (WGS) entry which is preliminary data.</text>
</comment>
<sequence>MSELPKSPKVISNKVIDLLVSDVLQKNGVNLEDVKKKLSDDQKELLRAVVEDLTAQVDEFVKKSPKKK</sequence>
<dbReference type="AlphaFoldDB" id="A0A3S0R4B9"/>
<keyword evidence="2" id="KW-1185">Reference proteome</keyword>
<organism evidence="1 2">
    <name type="scientific">Lysinibacillus antri</name>
    <dbReference type="NCBI Taxonomy" id="2498145"/>
    <lineage>
        <taxon>Bacteria</taxon>
        <taxon>Bacillati</taxon>
        <taxon>Bacillota</taxon>
        <taxon>Bacilli</taxon>
        <taxon>Bacillales</taxon>
        <taxon>Bacillaceae</taxon>
        <taxon>Lysinibacillus</taxon>
    </lineage>
</organism>
<accession>A0A3S0R4B9</accession>
<dbReference type="Proteomes" id="UP000287910">
    <property type="component" value="Unassembled WGS sequence"/>
</dbReference>
<evidence type="ECO:0000313" key="1">
    <source>
        <dbReference type="EMBL" id="RUL48257.1"/>
    </source>
</evidence>
<keyword evidence="1" id="KW-0167">Capsid protein</keyword>